<dbReference type="GO" id="GO:0008236">
    <property type="term" value="F:serine-type peptidase activity"/>
    <property type="evidence" value="ECO:0007669"/>
    <property type="project" value="InterPro"/>
</dbReference>
<dbReference type="Pfam" id="PF00326">
    <property type="entry name" value="Peptidase_S9"/>
    <property type="match status" value="1"/>
</dbReference>
<dbReference type="EMBL" id="SPRC01000031">
    <property type="protein sequence ID" value="TIB77807.1"/>
    <property type="molecule type" value="Genomic_DNA"/>
</dbReference>
<evidence type="ECO:0000313" key="10">
    <source>
        <dbReference type="Proteomes" id="UP000310685"/>
    </source>
</evidence>
<proteinExistence type="predicted"/>
<dbReference type="GO" id="GO:0006660">
    <property type="term" value="P:phosphatidylserine catabolic process"/>
    <property type="evidence" value="ECO:0007669"/>
    <property type="project" value="TreeGrafter"/>
</dbReference>
<evidence type="ECO:0000259" key="2">
    <source>
        <dbReference type="Pfam" id="PF00326"/>
    </source>
</evidence>
<evidence type="ECO:0000313" key="7">
    <source>
        <dbReference type="Proteomes" id="UP000305362"/>
    </source>
</evidence>
<dbReference type="Proteomes" id="UP000307169">
    <property type="component" value="Unassembled WGS sequence"/>
</dbReference>
<dbReference type="GO" id="GO:0047372">
    <property type="term" value="F:monoacylglycerol lipase activity"/>
    <property type="evidence" value="ECO:0007669"/>
    <property type="project" value="TreeGrafter"/>
</dbReference>
<dbReference type="Proteomes" id="UP000310685">
    <property type="component" value="Unassembled WGS sequence"/>
</dbReference>
<keyword evidence="3" id="KW-0378">Hydrolase</keyword>
<dbReference type="InterPro" id="IPR029058">
    <property type="entry name" value="AB_hydrolase_fold"/>
</dbReference>
<evidence type="ECO:0000313" key="6">
    <source>
        <dbReference type="EMBL" id="TIC70375.1"/>
    </source>
</evidence>
<comment type="caution">
    <text evidence="3">The sequence shown here is derived from an EMBL/GenBank/DDBJ whole genome shotgun (WGS) entry which is preliminary data.</text>
</comment>
<name>A0A4T0PIT6_9BASI</name>
<feature type="transmembrane region" description="Helical" evidence="1">
    <location>
        <begin position="12"/>
        <end position="30"/>
    </location>
</feature>
<keyword evidence="1" id="KW-0472">Membrane</keyword>
<dbReference type="GO" id="GO:0052651">
    <property type="term" value="P:monoacylglycerol catabolic process"/>
    <property type="evidence" value="ECO:0007669"/>
    <property type="project" value="TreeGrafter"/>
</dbReference>
<organism evidence="3 10">
    <name type="scientific">Wallemia mellicola</name>
    <dbReference type="NCBI Taxonomy" id="1708541"/>
    <lineage>
        <taxon>Eukaryota</taxon>
        <taxon>Fungi</taxon>
        <taxon>Dikarya</taxon>
        <taxon>Basidiomycota</taxon>
        <taxon>Wallemiomycotina</taxon>
        <taxon>Wallemiomycetes</taxon>
        <taxon>Wallemiales</taxon>
        <taxon>Wallemiaceae</taxon>
        <taxon>Wallemia</taxon>
    </lineage>
</organism>
<dbReference type="AlphaFoldDB" id="A0A4T0PIT6"/>
<keyword evidence="1" id="KW-1133">Transmembrane helix</keyword>
<dbReference type="InterPro" id="IPR001375">
    <property type="entry name" value="Peptidase_S9_cat"/>
</dbReference>
<dbReference type="GO" id="GO:0004622">
    <property type="term" value="F:phosphatidylcholine lysophospholipase activity"/>
    <property type="evidence" value="ECO:0007669"/>
    <property type="project" value="TreeGrafter"/>
</dbReference>
<reference evidence="7 8" key="1">
    <citation type="submission" date="2019-03" db="EMBL/GenBank/DDBJ databases">
        <title>Sequencing 25 genomes of Wallemia mellicola.</title>
        <authorList>
            <person name="Gostincar C."/>
        </authorList>
    </citation>
    <scope>NUCLEOTIDE SEQUENCE [LARGE SCALE GENOMIC DNA]</scope>
    <source>
        <strain evidence="4 9">EXF-1262</strain>
        <strain evidence="6 7">EXF-1277</strain>
        <strain evidence="3 10">EXF-6152</strain>
        <strain evidence="5 8">EXF-8738</strain>
    </source>
</reference>
<gene>
    <name evidence="6" type="ORF">E3Q03_01049</name>
    <name evidence="5" type="ORF">E3Q10_02610</name>
    <name evidence="4" type="ORF">E3Q17_02640</name>
    <name evidence="3" type="ORF">E3Q22_02915</name>
</gene>
<keyword evidence="1" id="KW-0812">Transmembrane</keyword>
<sequence>MGVLSKAHKYLVWFGAAYVTVLISLVHPLVQQELLYLRNVRMVDESTLSNPAAFGLSPYSTLNVKLNTSDGEHLGRLSYISCAWHVLPKSLVKFDGSIEEQLIEDAFRSHLTVIFAHGNAATRAMQGRVATVNQLSTKLDANVIAFDYRGIADIGKGFGDSTGLPSEDGLTLDASAAYEYAISRGAVPENIVLLGQSLGTGVMSNFAKKLSDQGVRVRAVVLAAPFSSISKLLETYKIGGLFPLFSPMRSLPQIRDYLFTFLKHKYNTMENIQSISSAILIAHSKDDLEIPLDHSLSLFKSQPGEVATRTITTLTNQQWGVYNYINHPFKRAFLITENGGHNNVVSSEGFAEVVQNFITKV</sequence>
<dbReference type="PANTHER" id="PTHR12277:SF194">
    <property type="entry name" value="FI04476P"/>
    <property type="match status" value="1"/>
</dbReference>
<dbReference type="GO" id="GO:0005789">
    <property type="term" value="C:endoplasmic reticulum membrane"/>
    <property type="evidence" value="ECO:0007669"/>
    <property type="project" value="TreeGrafter"/>
</dbReference>
<evidence type="ECO:0000313" key="5">
    <source>
        <dbReference type="EMBL" id="TIC29480.1"/>
    </source>
</evidence>
<evidence type="ECO:0000313" key="4">
    <source>
        <dbReference type="EMBL" id="TIB99451.1"/>
    </source>
</evidence>
<evidence type="ECO:0000313" key="3">
    <source>
        <dbReference type="EMBL" id="TIB77807.1"/>
    </source>
</evidence>
<dbReference type="EMBL" id="SPRV01000007">
    <property type="protein sequence ID" value="TIC70375.1"/>
    <property type="molecule type" value="Genomic_DNA"/>
</dbReference>
<accession>A0A4T0PIT6</accession>
<dbReference type="OrthoDB" id="446723at2759"/>
<evidence type="ECO:0000313" key="9">
    <source>
        <dbReference type="Proteomes" id="UP000307169"/>
    </source>
</evidence>
<dbReference type="PANTHER" id="PTHR12277">
    <property type="entry name" value="ALPHA/BETA HYDROLASE DOMAIN-CONTAINING PROTEIN"/>
    <property type="match status" value="1"/>
</dbReference>
<dbReference type="EMBL" id="SPRH01000030">
    <property type="protein sequence ID" value="TIB99451.1"/>
    <property type="molecule type" value="Genomic_DNA"/>
</dbReference>
<protein>
    <submittedName>
        <fullName evidence="3">Alpha/beta-hydrolase</fullName>
    </submittedName>
</protein>
<dbReference type="GO" id="GO:0006508">
    <property type="term" value="P:proteolysis"/>
    <property type="evidence" value="ECO:0007669"/>
    <property type="project" value="InterPro"/>
</dbReference>
<dbReference type="Proteomes" id="UP000305647">
    <property type="component" value="Unassembled WGS sequence"/>
</dbReference>
<dbReference type="Gene3D" id="3.40.50.1820">
    <property type="entry name" value="alpha/beta hydrolase"/>
    <property type="match status" value="1"/>
</dbReference>
<dbReference type="EMBL" id="SPRO01000027">
    <property type="protein sequence ID" value="TIC29480.1"/>
    <property type="molecule type" value="Genomic_DNA"/>
</dbReference>
<feature type="domain" description="Peptidase S9 prolyl oligopeptidase catalytic" evidence="2">
    <location>
        <begin position="133"/>
        <end position="300"/>
    </location>
</feature>
<dbReference type="SUPFAM" id="SSF53474">
    <property type="entry name" value="alpha/beta-Hydrolases"/>
    <property type="match status" value="1"/>
</dbReference>
<dbReference type="Proteomes" id="UP000305362">
    <property type="component" value="Unassembled WGS sequence"/>
</dbReference>
<evidence type="ECO:0000313" key="8">
    <source>
        <dbReference type="Proteomes" id="UP000305647"/>
    </source>
</evidence>
<evidence type="ECO:0000256" key="1">
    <source>
        <dbReference type="SAM" id="Phobius"/>
    </source>
</evidence>